<dbReference type="Gene3D" id="2.60.40.1900">
    <property type="entry name" value="Beta-microseminoprotein (PSP94) domain"/>
    <property type="match status" value="1"/>
</dbReference>
<evidence type="ECO:0000256" key="5">
    <source>
        <dbReference type="SAM" id="SignalP"/>
    </source>
</evidence>
<organism evidence="6 7">
    <name type="scientific">Paramormyrops kingsleyae</name>
    <dbReference type="NCBI Taxonomy" id="1676925"/>
    <lineage>
        <taxon>Eukaryota</taxon>
        <taxon>Metazoa</taxon>
        <taxon>Chordata</taxon>
        <taxon>Craniata</taxon>
        <taxon>Vertebrata</taxon>
        <taxon>Euteleostomi</taxon>
        <taxon>Actinopterygii</taxon>
        <taxon>Neopterygii</taxon>
        <taxon>Teleostei</taxon>
        <taxon>Osteoglossocephala</taxon>
        <taxon>Osteoglossomorpha</taxon>
        <taxon>Osteoglossiformes</taxon>
        <taxon>Mormyridae</taxon>
        <taxon>Paramormyrops</taxon>
    </lineage>
</organism>
<dbReference type="Ensembl" id="ENSPKIT00000005136.1">
    <property type="protein sequence ID" value="ENSPKIP00000024429.1"/>
    <property type="gene ID" value="ENSPKIG00000007684.1"/>
</dbReference>
<evidence type="ECO:0000313" key="6">
    <source>
        <dbReference type="Ensembl" id="ENSPKIP00000024429.1"/>
    </source>
</evidence>
<evidence type="ECO:0000256" key="1">
    <source>
        <dbReference type="ARBA" id="ARBA00004613"/>
    </source>
</evidence>
<reference evidence="6" key="2">
    <citation type="submission" date="2025-09" db="UniProtKB">
        <authorList>
            <consortium name="Ensembl"/>
        </authorList>
    </citation>
    <scope>IDENTIFICATION</scope>
</reference>
<dbReference type="AlphaFoldDB" id="A0A3B3S122"/>
<comment type="subcellular location">
    <subcellularLocation>
        <location evidence="1">Secreted</location>
    </subcellularLocation>
</comment>
<dbReference type="PANTHER" id="PTHR10500">
    <property type="entry name" value="BETA-MICROSEMINOPROTEIN"/>
    <property type="match status" value="1"/>
</dbReference>
<protein>
    <recommendedName>
        <fullName evidence="8">Beta-microseminoprotein</fullName>
    </recommendedName>
</protein>
<comment type="similarity">
    <text evidence="2">Belongs to the beta-microseminoprotein family.</text>
</comment>
<dbReference type="InterPro" id="IPR008735">
    <property type="entry name" value="PSP94"/>
</dbReference>
<proteinExistence type="inferred from homology"/>
<evidence type="ECO:0008006" key="8">
    <source>
        <dbReference type="Google" id="ProtNLM"/>
    </source>
</evidence>
<reference evidence="6" key="1">
    <citation type="submission" date="2025-08" db="UniProtKB">
        <authorList>
            <consortium name="Ensembl"/>
        </authorList>
    </citation>
    <scope>IDENTIFICATION</scope>
</reference>
<name>A0A3B3S122_9TELE</name>
<keyword evidence="5" id="KW-0732">Signal</keyword>
<dbReference type="GO" id="GO:0005576">
    <property type="term" value="C:extracellular region"/>
    <property type="evidence" value="ECO:0007669"/>
    <property type="project" value="UniProtKB-SubCell"/>
</dbReference>
<feature type="signal peptide" evidence="5">
    <location>
        <begin position="1"/>
        <end position="19"/>
    </location>
</feature>
<dbReference type="STRING" id="1676925.ENSPKIP00000024429"/>
<evidence type="ECO:0000256" key="2">
    <source>
        <dbReference type="ARBA" id="ARBA00010352"/>
    </source>
</evidence>
<evidence type="ECO:0000313" key="7">
    <source>
        <dbReference type="Proteomes" id="UP000261540"/>
    </source>
</evidence>
<dbReference type="GeneTree" id="ENSGT01150000289139"/>
<feature type="chain" id="PRO_5017196573" description="Beta-microseminoprotein" evidence="5">
    <location>
        <begin position="20"/>
        <end position="132"/>
    </location>
</feature>
<dbReference type="Pfam" id="PF05825">
    <property type="entry name" value="PSP94"/>
    <property type="match status" value="1"/>
</dbReference>
<keyword evidence="3" id="KW-0964">Secreted</keyword>
<evidence type="ECO:0000256" key="4">
    <source>
        <dbReference type="ARBA" id="ARBA00023157"/>
    </source>
</evidence>
<dbReference type="Proteomes" id="UP000261540">
    <property type="component" value="Unplaced"/>
</dbReference>
<accession>A0A3B3S122</accession>
<keyword evidence="4" id="KW-1015">Disulfide bond</keyword>
<keyword evidence="7" id="KW-1185">Reference proteome</keyword>
<dbReference type="PANTHER" id="PTHR10500:SF7">
    <property type="entry name" value="BETA-MICROSEMINOPROTEIN"/>
    <property type="match status" value="1"/>
</dbReference>
<evidence type="ECO:0000256" key="3">
    <source>
        <dbReference type="ARBA" id="ARBA00022525"/>
    </source>
</evidence>
<sequence length="132" mass="14973">QKLVTLALLLCALVLHSEASCFVQPLKPGMCATHCQDVIDKTWHAVGSSWRNSECLDCTCSHLSLMTQYRHFTYSVPAGTPEGCVEEFDQINCKYYVFIENYPNQPCPIYDHGWNKDDHKGMRQSPGFRRGG</sequence>